<sequence length="84" mass="9416">MTSDNFDIAWNLLIKRYDDKWVITANHINAPLQAPVATTVSAQSLRGLLSAIIENVATLKALNLPVDQRDMLLLHLLEKHIART</sequence>
<evidence type="ECO:0000313" key="2">
    <source>
        <dbReference type="Proteomes" id="UP001159363"/>
    </source>
</evidence>
<evidence type="ECO:0000313" key="1">
    <source>
        <dbReference type="EMBL" id="KAJ8895894.1"/>
    </source>
</evidence>
<organism evidence="1 2">
    <name type="scientific">Dryococelus australis</name>
    <dbReference type="NCBI Taxonomy" id="614101"/>
    <lineage>
        <taxon>Eukaryota</taxon>
        <taxon>Metazoa</taxon>
        <taxon>Ecdysozoa</taxon>
        <taxon>Arthropoda</taxon>
        <taxon>Hexapoda</taxon>
        <taxon>Insecta</taxon>
        <taxon>Pterygota</taxon>
        <taxon>Neoptera</taxon>
        <taxon>Polyneoptera</taxon>
        <taxon>Phasmatodea</taxon>
        <taxon>Verophasmatodea</taxon>
        <taxon>Anareolatae</taxon>
        <taxon>Phasmatidae</taxon>
        <taxon>Eurycanthinae</taxon>
        <taxon>Dryococelus</taxon>
    </lineage>
</organism>
<comment type="caution">
    <text evidence="1">The sequence shown here is derived from an EMBL/GenBank/DDBJ whole genome shotgun (WGS) entry which is preliminary data.</text>
</comment>
<dbReference type="InterPro" id="IPR005312">
    <property type="entry name" value="DUF1759"/>
</dbReference>
<keyword evidence="2" id="KW-1185">Reference proteome</keyword>
<dbReference type="Proteomes" id="UP001159363">
    <property type="component" value="Chromosome 1"/>
</dbReference>
<gene>
    <name evidence="1" type="ORF">PR048_001234</name>
</gene>
<reference evidence="1 2" key="1">
    <citation type="submission" date="2023-02" db="EMBL/GenBank/DDBJ databases">
        <title>LHISI_Scaffold_Assembly.</title>
        <authorList>
            <person name="Stuart O.P."/>
            <person name="Cleave R."/>
            <person name="Magrath M.J.L."/>
            <person name="Mikheyev A.S."/>
        </authorList>
    </citation>
    <scope>NUCLEOTIDE SEQUENCE [LARGE SCALE GENOMIC DNA]</scope>
    <source>
        <strain evidence="1">Daus_M_001</strain>
        <tissue evidence="1">Leg muscle</tissue>
    </source>
</reference>
<dbReference type="Pfam" id="PF03564">
    <property type="entry name" value="DUF1759"/>
    <property type="match status" value="1"/>
</dbReference>
<protein>
    <submittedName>
        <fullName evidence="1">Uncharacterized protein</fullName>
    </submittedName>
</protein>
<proteinExistence type="predicted"/>
<dbReference type="EMBL" id="JARBHB010000001">
    <property type="protein sequence ID" value="KAJ8895894.1"/>
    <property type="molecule type" value="Genomic_DNA"/>
</dbReference>
<accession>A0ABQ9IGS7</accession>
<name>A0ABQ9IGS7_9NEOP</name>